<dbReference type="STRING" id="471855.Shel_20680"/>
<evidence type="ECO:0000256" key="1">
    <source>
        <dbReference type="ARBA" id="ARBA00008226"/>
    </source>
</evidence>
<sequence>MPYNCPEGTADLLPASARLWQRAVSTATKLFSSYGYEPIETPLFELTEVFTRGIGEATDVVNKEMFVVRSGENYKRALAAGNDDGLKSKQRLALRPEGTAGTVRAVVQHNLVEQGSAPAKLFYYGPMFRAERPQKGRLREFHQIGAECLGSTEPSADAEMIIMLMRFYEKMGVPRSDMRLLINSMGDDECRPAYREMVRRHILDHADEMCEDCQRRAETNPLRAFDCKKDACKHVMESAPIITDHLCDDCRSHYEAVKKHLDAAGIEYIEDPTLVRGLDYYTRTVFEIQSTAIDAAQSAIGGGGRYDKLAETVGGRPTPGLGFALGFERMVLALEAAGALGNTGRRIDGYIACVNDSVRGAAFELLCAARDAGLTVDMDHQGKSLKAQFKIADRLGASTVVILGPDELAEGKARVRDMGTHAESLVDLDSVKKILLQFNGLEVDDDTFSNLSGMASAADGDKEL</sequence>
<dbReference type="PROSITE" id="PS50862">
    <property type="entry name" value="AA_TRNA_LIGASE_II"/>
    <property type="match status" value="1"/>
</dbReference>
<dbReference type="Pfam" id="PF03129">
    <property type="entry name" value="HGTP_anticodon"/>
    <property type="match status" value="1"/>
</dbReference>
<dbReference type="InterPro" id="IPR045864">
    <property type="entry name" value="aa-tRNA-synth_II/BPL/LPL"/>
</dbReference>
<evidence type="ECO:0000313" key="12">
    <source>
        <dbReference type="EMBL" id="ACV23079.1"/>
    </source>
</evidence>
<keyword evidence="4 9" id="KW-0547">Nucleotide-binding</keyword>
<dbReference type="EMBL" id="CP001684">
    <property type="protein sequence ID" value="ACV23079.1"/>
    <property type="molecule type" value="Genomic_DNA"/>
</dbReference>
<accession>C7N844</accession>
<evidence type="ECO:0000256" key="8">
    <source>
        <dbReference type="ARBA" id="ARBA00047639"/>
    </source>
</evidence>
<keyword evidence="2 9" id="KW-0963">Cytoplasm</keyword>
<dbReference type="PANTHER" id="PTHR43707">
    <property type="entry name" value="HISTIDYL-TRNA SYNTHETASE"/>
    <property type="match status" value="1"/>
</dbReference>
<dbReference type="CDD" id="cd00773">
    <property type="entry name" value="HisRS-like_core"/>
    <property type="match status" value="1"/>
</dbReference>
<feature type="binding site" evidence="10">
    <location>
        <begin position="280"/>
        <end position="281"/>
    </location>
    <ligand>
        <name>L-histidine</name>
        <dbReference type="ChEBI" id="CHEBI:57595"/>
    </ligand>
</feature>
<dbReference type="Pfam" id="PF13393">
    <property type="entry name" value="tRNA-synt_His"/>
    <property type="match status" value="1"/>
</dbReference>
<dbReference type="InterPro" id="IPR041715">
    <property type="entry name" value="HisRS-like_core"/>
</dbReference>
<dbReference type="SUPFAM" id="SSF55681">
    <property type="entry name" value="Class II aaRS and biotin synthetases"/>
    <property type="match status" value="1"/>
</dbReference>
<reference evidence="12 13" key="1">
    <citation type="journal article" date="2009" name="Stand. Genomic Sci.">
        <title>Complete genome sequence of Slackia heliotrinireducens type strain (RHS 1).</title>
        <authorList>
            <person name="Pukall R."/>
            <person name="Lapidus A."/>
            <person name="Nolan M."/>
            <person name="Copeland A."/>
            <person name="Glavina Del Rio T."/>
            <person name="Lucas S."/>
            <person name="Chen F."/>
            <person name="Tice H."/>
            <person name="Cheng J.F."/>
            <person name="Chertkov O."/>
            <person name="Bruce D."/>
            <person name="Goodwin L."/>
            <person name="Kuske C."/>
            <person name="Brettin T."/>
            <person name="Detter J.C."/>
            <person name="Han C."/>
            <person name="Pitluck S."/>
            <person name="Pati A."/>
            <person name="Mavrommatis K."/>
            <person name="Ivanova N."/>
            <person name="Ovchinnikova G."/>
            <person name="Chen A."/>
            <person name="Palaniappan K."/>
            <person name="Schneider S."/>
            <person name="Rohde M."/>
            <person name="Chain P."/>
            <person name="D'haeseleer P."/>
            <person name="Goker M."/>
            <person name="Bristow J."/>
            <person name="Eisen J.A."/>
            <person name="Markowitz V."/>
            <person name="Kyrpides N.C."/>
            <person name="Klenk H.P."/>
            <person name="Hugenholtz P."/>
        </authorList>
    </citation>
    <scope>NUCLEOTIDE SEQUENCE [LARGE SCALE GENOMIC DNA]</scope>
    <source>
        <strain evidence="13">ATCC 29202 / DSM 20476 / NCTC 11029 / RHS 1</strain>
    </source>
</reference>
<dbReference type="Gene3D" id="3.30.930.10">
    <property type="entry name" value="Bira Bifunctional Protein, Domain 2"/>
    <property type="match status" value="1"/>
</dbReference>
<dbReference type="InterPro" id="IPR004516">
    <property type="entry name" value="HisRS/HisZ"/>
</dbReference>
<name>C7N844_SLAHD</name>
<comment type="subcellular location">
    <subcellularLocation>
        <location evidence="9">Cytoplasm</location>
    </subcellularLocation>
</comment>
<feature type="binding site" evidence="10">
    <location>
        <begin position="97"/>
        <end position="99"/>
    </location>
    <ligand>
        <name>L-histidine</name>
        <dbReference type="ChEBI" id="CHEBI:57595"/>
    </ligand>
</feature>
<dbReference type="PANTHER" id="PTHR43707:SF1">
    <property type="entry name" value="HISTIDINE--TRNA LIGASE, MITOCHONDRIAL-RELATED"/>
    <property type="match status" value="1"/>
</dbReference>
<proteinExistence type="inferred from homology"/>
<dbReference type="InterPro" id="IPR006195">
    <property type="entry name" value="aa-tRNA-synth_II"/>
</dbReference>
<keyword evidence="6 9" id="KW-0648">Protein biosynthesis</keyword>
<dbReference type="CDD" id="cd00859">
    <property type="entry name" value="HisRS_anticodon"/>
    <property type="match status" value="1"/>
</dbReference>
<dbReference type="GO" id="GO:0005524">
    <property type="term" value="F:ATP binding"/>
    <property type="evidence" value="ECO:0007669"/>
    <property type="project" value="UniProtKB-UniRule"/>
</dbReference>
<dbReference type="Proteomes" id="UP000002026">
    <property type="component" value="Chromosome"/>
</dbReference>
<dbReference type="eggNOG" id="COG0124">
    <property type="taxonomic scope" value="Bacteria"/>
</dbReference>
<dbReference type="NCBIfam" id="TIGR00442">
    <property type="entry name" value="hisS"/>
    <property type="match status" value="1"/>
</dbReference>
<keyword evidence="3 9" id="KW-0436">Ligase</keyword>
<dbReference type="EC" id="6.1.1.21" evidence="9"/>
<evidence type="ECO:0000256" key="5">
    <source>
        <dbReference type="ARBA" id="ARBA00022840"/>
    </source>
</evidence>
<dbReference type="SUPFAM" id="SSF52954">
    <property type="entry name" value="Class II aaRS ABD-related"/>
    <property type="match status" value="1"/>
</dbReference>
<dbReference type="HOGENOM" id="CLU_025113_1_1_11"/>
<dbReference type="InterPro" id="IPR036621">
    <property type="entry name" value="Anticodon-bd_dom_sf"/>
</dbReference>
<evidence type="ECO:0000259" key="11">
    <source>
        <dbReference type="PROSITE" id="PS50862"/>
    </source>
</evidence>
<feature type="binding site" evidence="10">
    <location>
        <position position="129"/>
    </location>
    <ligand>
        <name>L-histidine</name>
        <dbReference type="ChEBI" id="CHEBI:57595"/>
    </ligand>
</feature>
<evidence type="ECO:0000256" key="9">
    <source>
        <dbReference type="HAMAP-Rule" id="MF_00127"/>
    </source>
</evidence>
<keyword evidence="5 9" id="KW-0067">ATP-binding</keyword>
<dbReference type="GO" id="GO:0005737">
    <property type="term" value="C:cytoplasm"/>
    <property type="evidence" value="ECO:0007669"/>
    <property type="project" value="UniProtKB-SubCell"/>
</dbReference>
<feature type="domain" description="Aminoacyl-transfer RNA synthetases class-II family profile" evidence="11">
    <location>
        <begin position="8"/>
        <end position="348"/>
    </location>
</feature>
<feature type="binding site" evidence="10">
    <location>
        <position position="276"/>
    </location>
    <ligand>
        <name>L-histidine</name>
        <dbReference type="ChEBI" id="CHEBI:57595"/>
    </ligand>
</feature>
<dbReference type="InterPro" id="IPR033656">
    <property type="entry name" value="HisRS_anticodon"/>
</dbReference>
<feature type="binding site" evidence="10">
    <location>
        <position position="147"/>
    </location>
    <ligand>
        <name>L-histidine</name>
        <dbReference type="ChEBI" id="CHEBI:57595"/>
    </ligand>
</feature>
<dbReference type="GO" id="GO:0006427">
    <property type="term" value="P:histidyl-tRNA aminoacylation"/>
    <property type="evidence" value="ECO:0007669"/>
    <property type="project" value="UniProtKB-UniRule"/>
</dbReference>
<dbReference type="HAMAP" id="MF_00127">
    <property type="entry name" value="His_tRNA_synth"/>
    <property type="match status" value="1"/>
</dbReference>
<dbReference type="RefSeq" id="WP_012799180.1">
    <property type="nucleotide sequence ID" value="NC_013165.1"/>
</dbReference>
<feature type="binding site" evidence="10">
    <location>
        <position position="143"/>
    </location>
    <ligand>
        <name>L-histidine</name>
        <dbReference type="ChEBI" id="CHEBI:57595"/>
    </ligand>
</feature>
<evidence type="ECO:0000313" key="13">
    <source>
        <dbReference type="Proteomes" id="UP000002026"/>
    </source>
</evidence>
<comment type="similarity">
    <text evidence="1 9">Belongs to the class-II aminoacyl-tRNA synthetase family.</text>
</comment>
<protein>
    <recommendedName>
        <fullName evidence="9">Histidine--tRNA ligase</fullName>
        <ecNumber evidence="9">6.1.1.21</ecNumber>
    </recommendedName>
    <alternativeName>
        <fullName evidence="9">Histidyl-tRNA synthetase</fullName>
        <shortName evidence="9">HisRS</shortName>
    </alternativeName>
</protein>
<dbReference type="GO" id="GO:0004821">
    <property type="term" value="F:histidine-tRNA ligase activity"/>
    <property type="evidence" value="ECO:0007669"/>
    <property type="project" value="UniProtKB-UniRule"/>
</dbReference>
<organism evidence="12 13">
    <name type="scientific">Slackia heliotrinireducens (strain ATCC 29202 / DSM 20476 / NCTC 11029 / RHS 1)</name>
    <name type="common">Peptococcus heliotrinreducens</name>
    <dbReference type="NCBI Taxonomy" id="471855"/>
    <lineage>
        <taxon>Bacteria</taxon>
        <taxon>Bacillati</taxon>
        <taxon>Actinomycetota</taxon>
        <taxon>Coriobacteriia</taxon>
        <taxon>Eggerthellales</taxon>
        <taxon>Eggerthellaceae</taxon>
        <taxon>Slackia</taxon>
    </lineage>
</organism>
<keyword evidence="7 9" id="KW-0030">Aminoacyl-tRNA synthetase</keyword>
<gene>
    <name evidence="9" type="primary">hisS</name>
    <name evidence="12" type="ordered locus">Shel_20680</name>
</gene>
<evidence type="ECO:0000256" key="3">
    <source>
        <dbReference type="ARBA" id="ARBA00022598"/>
    </source>
</evidence>
<dbReference type="InterPro" id="IPR004154">
    <property type="entry name" value="Anticodon-bd"/>
</dbReference>
<dbReference type="PIRSF" id="PIRSF001549">
    <property type="entry name" value="His-tRNA_synth"/>
    <property type="match status" value="1"/>
</dbReference>
<dbReference type="InterPro" id="IPR015807">
    <property type="entry name" value="His-tRNA-ligase"/>
</dbReference>
<dbReference type="Gene3D" id="3.40.50.800">
    <property type="entry name" value="Anticodon-binding domain"/>
    <property type="match status" value="1"/>
</dbReference>
<evidence type="ECO:0000256" key="2">
    <source>
        <dbReference type="ARBA" id="ARBA00022490"/>
    </source>
</evidence>
<keyword evidence="13" id="KW-1185">Reference proteome</keyword>
<dbReference type="AlphaFoldDB" id="C7N844"/>
<comment type="catalytic activity">
    <reaction evidence="8 9">
        <text>tRNA(His) + L-histidine + ATP = L-histidyl-tRNA(His) + AMP + diphosphate + H(+)</text>
        <dbReference type="Rhea" id="RHEA:17313"/>
        <dbReference type="Rhea" id="RHEA-COMP:9665"/>
        <dbReference type="Rhea" id="RHEA-COMP:9689"/>
        <dbReference type="ChEBI" id="CHEBI:15378"/>
        <dbReference type="ChEBI" id="CHEBI:30616"/>
        <dbReference type="ChEBI" id="CHEBI:33019"/>
        <dbReference type="ChEBI" id="CHEBI:57595"/>
        <dbReference type="ChEBI" id="CHEBI:78442"/>
        <dbReference type="ChEBI" id="CHEBI:78527"/>
        <dbReference type="ChEBI" id="CHEBI:456215"/>
        <dbReference type="EC" id="6.1.1.21"/>
    </reaction>
</comment>
<evidence type="ECO:0000256" key="7">
    <source>
        <dbReference type="ARBA" id="ARBA00023146"/>
    </source>
</evidence>
<evidence type="ECO:0000256" key="10">
    <source>
        <dbReference type="PIRSR" id="PIRSR001549-1"/>
    </source>
</evidence>
<evidence type="ECO:0000256" key="4">
    <source>
        <dbReference type="ARBA" id="ARBA00022741"/>
    </source>
</evidence>
<dbReference type="KEGG" id="shi:Shel_20680"/>
<comment type="subunit">
    <text evidence="9">Homodimer.</text>
</comment>
<evidence type="ECO:0000256" key="6">
    <source>
        <dbReference type="ARBA" id="ARBA00022917"/>
    </source>
</evidence>